<dbReference type="KEGG" id="psq:PUNSTDRAFT_122924"/>
<dbReference type="InterPro" id="IPR027417">
    <property type="entry name" value="P-loop_NTPase"/>
</dbReference>
<keyword evidence="10" id="KW-0648">Protein biosynthesis</keyword>
<evidence type="ECO:0000256" key="4">
    <source>
        <dbReference type="ARBA" id="ARBA00013824"/>
    </source>
</evidence>
<dbReference type="EC" id="3.6.5.3" evidence="3"/>
<comment type="subcellular location">
    <subcellularLocation>
        <location evidence="1">Cytoplasm</location>
    </subcellularLocation>
</comment>
<keyword evidence="8" id="KW-0547">Nucleotide-binding</keyword>
<dbReference type="OrthoDB" id="4928at2759"/>
<dbReference type="FunFam" id="3.40.50.300:FF:000112">
    <property type="entry name" value="Eukaryotic translation initiation factor 5B"/>
    <property type="match status" value="1"/>
</dbReference>
<feature type="compositionally biased region" description="Basic residues" evidence="14">
    <location>
        <begin position="141"/>
        <end position="154"/>
    </location>
</feature>
<dbReference type="PANTHER" id="PTHR43381:SF4">
    <property type="entry name" value="EUKARYOTIC TRANSLATION INITIATION FACTOR 5B"/>
    <property type="match status" value="1"/>
</dbReference>
<evidence type="ECO:0000256" key="13">
    <source>
        <dbReference type="ARBA" id="ARBA00048107"/>
    </source>
</evidence>
<dbReference type="FunFam" id="2.40.30.10:FF:000026">
    <property type="entry name" value="Eukaryotic translation initiation factor 5B"/>
    <property type="match status" value="1"/>
</dbReference>
<feature type="compositionally biased region" description="Acidic residues" evidence="14">
    <location>
        <begin position="104"/>
        <end position="114"/>
    </location>
</feature>
<name>R7S3L4_PUNST</name>
<dbReference type="InterPro" id="IPR000795">
    <property type="entry name" value="T_Tr_GTP-bd_dom"/>
</dbReference>
<dbReference type="EMBL" id="JH687555">
    <property type="protein sequence ID" value="EIN04387.1"/>
    <property type="molecule type" value="Genomic_DNA"/>
</dbReference>
<dbReference type="GO" id="GO:0005525">
    <property type="term" value="F:GTP binding"/>
    <property type="evidence" value="ECO:0007669"/>
    <property type="project" value="UniProtKB-KW"/>
</dbReference>
<keyword evidence="6" id="KW-0396">Initiation factor</keyword>
<dbReference type="InterPro" id="IPR036925">
    <property type="entry name" value="TIF_IF2_dom3_sf"/>
</dbReference>
<keyword evidence="17" id="KW-1185">Reference proteome</keyword>
<accession>R7S3L4</accession>
<comment type="catalytic activity">
    <reaction evidence="13">
        <text>GTP + H2O = GDP + phosphate + H(+)</text>
        <dbReference type="Rhea" id="RHEA:19669"/>
        <dbReference type="ChEBI" id="CHEBI:15377"/>
        <dbReference type="ChEBI" id="CHEBI:15378"/>
        <dbReference type="ChEBI" id="CHEBI:37565"/>
        <dbReference type="ChEBI" id="CHEBI:43474"/>
        <dbReference type="ChEBI" id="CHEBI:58189"/>
        <dbReference type="EC" id="3.6.5.3"/>
    </reaction>
</comment>
<feature type="compositionally biased region" description="Basic and acidic residues" evidence="14">
    <location>
        <begin position="364"/>
        <end position="434"/>
    </location>
</feature>
<dbReference type="InterPro" id="IPR005225">
    <property type="entry name" value="Small_GTP-bd"/>
</dbReference>
<organism evidence="16 17">
    <name type="scientific">Punctularia strigosozonata (strain HHB-11173)</name>
    <name type="common">White-rot fungus</name>
    <dbReference type="NCBI Taxonomy" id="741275"/>
    <lineage>
        <taxon>Eukaryota</taxon>
        <taxon>Fungi</taxon>
        <taxon>Dikarya</taxon>
        <taxon>Basidiomycota</taxon>
        <taxon>Agaricomycotina</taxon>
        <taxon>Agaricomycetes</taxon>
        <taxon>Corticiales</taxon>
        <taxon>Punctulariaceae</taxon>
        <taxon>Punctularia</taxon>
    </lineage>
</organism>
<reference evidence="17" key="1">
    <citation type="journal article" date="2012" name="Science">
        <title>The Paleozoic origin of enzymatic lignin decomposition reconstructed from 31 fungal genomes.</title>
        <authorList>
            <person name="Floudas D."/>
            <person name="Binder M."/>
            <person name="Riley R."/>
            <person name="Barry K."/>
            <person name="Blanchette R.A."/>
            <person name="Henrissat B."/>
            <person name="Martinez A.T."/>
            <person name="Otillar R."/>
            <person name="Spatafora J.W."/>
            <person name="Yadav J.S."/>
            <person name="Aerts A."/>
            <person name="Benoit I."/>
            <person name="Boyd A."/>
            <person name="Carlson A."/>
            <person name="Copeland A."/>
            <person name="Coutinho P.M."/>
            <person name="de Vries R.P."/>
            <person name="Ferreira P."/>
            <person name="Findley K."/>
            <person name="Foster B."/>
            <person name="Gaskell J."/>
            <person name="Glotzer D."/>
            <person name="Gorecki P."/>
            <person name="Heitman J."/>
            <person name="Hesse C."/>
            <person name="Hori C."/>
            <person name="Igarashi K."/>
            <person name="Jurgens J.A."/>
            <person name="Kallen N."/>
            <person name="Kersten P."/>
            <person name="Kohler A."/>
            <person name="Kuees U."/>
            <person name="Kumar T.K.A."/>
            <person name="Kuo A."/>
            <person name="LaButti K."/>
            <person name="Larrondo L.F."/>
            <person name="Lindquist E."/>
            <person name="Ling A."/>
            <person name="Lombard V."/>
            <person name="Lucas S."/>
            <person name="Lundell T."/>
            <person name="Martin R."/>
            <person name="McLaughlin D.J."/>
            <person name="Morgenstern I."/>
            <person name="Morin E."/>
            <person name="Murat C."/>
            <person name="Nagy L.G."/>
            <person name="Nolan M."/>
            <person name="Ohm R.A."/>
            <person name="Patyshakuliyeva A."/>
            <person name="Rokas A."/>
            <person name="Ruiz-Duenas F.J."/>
            <person name="Sabat G."/>
            <person name="Salamov A."/>
            <person name="Samejima M."/>
            <person name="Schmutz J."/>
            <person name="Slot J.C."/>
            <person name="St John F."/>
            <person name="Stenlid J."/>
            <person name="Sun H."/>
            <person name="Sun S."/>
            <person name="Syed K."/>
            <person name="Tsang A."/>
            <person name="Wiebenga A."/>
            <person name="Young D."/>
            <person name="Pisabarro A."/>
            <person name="Eastwood D.C."/>
            <person name="Martin F."/>
            <person name="Cullen D."/>
            <person name="Grigoriev I.V."/>
            <person name="Hibbett D.S."/>
        </authorList>
    </citation>
    <scope>NUCLEOTIDE SEQUENCE [LARGE SCALE GENOMIC DNA]</scope>
    <source>
        <strain evidence="17">HHB-11173 SS5</strain>
    </source>
</reference>
<feature type="region of interest" description="Disordered" evidence="14">
    <location>
        <begin position="1"/>
        <end position="48"/>
    </location>
</feature>
<evidence type="ECO:0000256" key="10">
    <source>
        <dbReference type="ARBA" id="ARBA00022917"/>
    </source>
</evidence>
<dbReference type="InterPro" id="IPR009000">
    <property type="entry name" value="Transl_B-barrel_sf"/>
</dbReference>
<dbReference type="GO" id="GO:0003924">
    <property type="term" value="F:GTPase activity"/>
    <property type="evidence" value="ECO:0007669"/>
    <property type="project" value="InterPro"/>
</dbReference>
<dbReference type="Pfam" id="PF00009">
    <property type="entry name" value="GTP_EFTU"/>
    <property type="match status" value="1"/>
</dbReference>
<feature type="compositionally biased region" description="Low complexity" evidence="14">
    <location>
        <begin position="558"/>
        <end position="576"/>
    </location>
</feature>
<evidence type="ECO:0000256" key="3">
    <source>
        <dbReference type="ARBA" id="ARBA00011986"/>
    </source>
</evidence>
<feature type="region of interest" description="Disordered" evidence="14">
    <location>
        <begin position="64"/>
        <end position="434"/>
    </location>
</feature>
<feature type="compositionally biased region" description="Acidic residues" evidence="14">
    <location>
        <begin position="126"/>
        <end position="136"/>
    </location>
</feature>
<dbReference type="InterPro" id="IPR015760">
    <property type="entry name" value="TIF_IF2"/>
</dbReference>
<dbReference type="HOGENOM" id="CLU_002656_4_0_1"/>
<dbReference type="PROSITE" id="PS51722">
    <property type="entry name" value="G_TR_2"/>
    <property type="match status" value="1"/>
</dbReference>
<sequence>MAPKNKAKKGKKQDDDEFWEKKAGTSAGVSLNGSAIPSDDEGSAPFAKAKGGIAGFAALGMSEEDAAAAAEEEEQDFGGLMSVIKATSAKPKKEKKKAKKQTLDDEDPANGDEGADQKTKAPVEMTAEELADEEWGLPDKKGKKKKEKKGKKGKGQAADDDVDDILNQAIAAASPAADADKGQAPVEMTAEELADEEWGATDKKGKKKGKGKKEEKDGAYDLTNCGGPHHNTSSEAPAAPAENGEEEADGDAAGDDAGTKVLSKKEKEKLKKEREKAKKKAQAAAKKAASGDAAEEKDTAQAAPVEASADAKEGEDESEGEEEAGGGGGAASKKKKKKKGAKKEEKEAPAKKKAPGALGALKALMEEKKRIEEEQRRAEEEERKRIEEEERKAEEEAKRKEEEKQRRKEKEKAKREQAKKEGRLLTKKQKEEARAAEIRKQALLASGVQIEGLQQQGSGPPAKKVVYGNRKKQQKGPQAKGASPTPSSIPATPVSQAVSLPEPEEEKVEKKEEKKEAEDDLKSDWDASSGDEKKADKAEEDVKSDWDASSDDEEKVASKAAAKTPPAAKTNGTAAPKKLETKAETQPTPAAAPKPATLAKAPAPSQAKAAPAKKPEPESESDSEDESSEEDSDDSSEDDSSDEETSSDEEEQMTQAERMAAKRKAEAAERRAKAHEAALASRNKDELRSPICCILGHVDTGKTKLLDKIRQTNVQEGEAGGITQQIGATYFPVDAIKQKTTVLNKDGSFDYKIPGLLVIDTPGHESFTNLRSRGSSLCNIAILVVDIMHGLEPQTLESLRLLRDRKTPFIVALNKIDRMYGWEAIPNNAFQDSLAKQKKSVQREFEDRVAKTITAFAEQGLNAVLYYDNKNFGRNVSLVPTSAITGEGVPDMIMLLVNLTQQRMSERLMYISSLECTVLEVKVIEGLGTTIDVVLVNGYLREGDKIVVCGLNGPIVTQIRALLTPQPLRELRIKSAYVHHKEVKAALGVKISAPDLEKAIAGSRLLVCGPDDDEDDLKDEVMGDLTNLLSSIDKSGRGVCVQASTLGSLEALLDFLKVSKIPVSGINIGPVHKKDVMRAATMLEKAKELACMLCFDVPVDRDAERLAEELGIKIFKADIIYHLFDAFTAYNAEIMEAKRRDAAPQAIWPCRLKTIAAFCKRDPIILGVDILDGTLRVGTPLCVVKVDPTTQKREIIDLGKITSLEINHKAHDMVKKSQAGGGVAVKIEHAVYQSAKMFGRHFDEKDEIVSHITRASIDVLKATFKADVTTEEWLLIKALKPRLGIQ</sequence>
<proteinExistence type="inferred from homology"/>
<feature type="compositionally biased region" description="Basic and acidic residues" evidence="14">
    <location>
        <begin position="263"/>
        <end position="276"/>
    </location>
</feature>
<evidence type="ECO:0000259" key="15">
    <source>
        <dbReference type="PROSITE" id="PS51722"/>
    </source>
</evidence>
<evidence type="ECO:0000256" key="9">
    <source>
        <dbReference type="ARBA" id="ARBA00022801"/>
    </source>
</evidence>
<feature type="compositionally biased region" description="Acidic residues" evidence="14">
    <location>
        <begin position="618"/>
        <end position="652"/>
    </location>
</feature>
<dbReference type="OMA" id="EFAVMLC"/>
<keyword evidence="5" id="KW-0963">Cytoplasm</keyword>
<keyword evidence="7" id="KW-0479">Metal-binding</keyword>
<evidence type="ECO:0000256" key="1">
    <source>
        <dbReference type="ARBA" id="ARBA00004496"/>
    </source>
</evidence>
<dbReference type="Gene3D" id="3.40.50.10050">
    <property type="entry name" value="Translation initiation factor IF- 2, domain 3"/>
    <property type="match status" value="1"/>
</dbReference>
<dbReference type="eggNOG" id="KOG1144">
    <property type="taxonomic scope" value="Eukaryota"/>
</dbReference>
<dbReference type="GeneID" id="18877603"/>
<keyword evidence="11" id="KW-0342">GTP-binding</keyword>
<evidence type="ECO:0000313" key="16">
    <source>
        <dbReference type="EMBL" id="EIN04387.1"/>
    </source>
</evidence>
<feature type="compositionally biased region" description="Acidic residues" evidence="14">
    <location>
        <begin position="64"/>
        <end position="76"/>
    </location>
</feature>
<dbReference type="NCBIfam" id="TIGR00231">
    <property type="entry name" value="small_GTP"/>
    <property type="match status" value="1"/>
</dbReference>
<dbReference type="SUPFAM" id="SSF52156">
    <property type="entry name" value="Initiation factor IF2/eIF5b, domain 3"/>
    <property type="match status" value="1"/>
</dbReference>
<feature type="compositionally biased region" description="Basic residues" evidence="14">
    <location>
        <begin position="90"/>
        <end position="100"/>
    </location>
</feature>
<feature type="compositionally biased region" description="Basic and acidic residues" evidence="14">
    <location>
        <begin position="659"/>
        <end position="682"/>
    </location>
</feature>
<comment type="similarity">
    <text evidence="2">Belongs to the TRAFAC class translation factor GTPase superfamily. Classic translation factor GTPase family. IF-2 subfamily.</text>
</comment>
<dbReference type="GO" id="GO:0046872">
    <property type="term" value="F:metal ion binding"/>
    <property type="evidence" value="ECO:0007669"/>
    <property type="project" value="UniProtKB-KW"/>
</dbReference>
<feature type="compositionally biased region" description="Low complexity" evidence="14">
    <location>
        <begin position="282"/>
        <end position="292"/>
    </location>
</feature>
<evidence type="ECO:0000256" key="11">
    <source>
        <dbReference type="ARBA" id="ARBA00023134"/>
    </source>
</evidence>
<evidence type="ECO:0000256" key="7">
    <source>
        <dbReference type="ARBA" id="ARBA00022723"/>
    </source>
</evidence>
<protein>
    <recommendedName>
        <fullName evidence="4">Eukaryotic translation initiation factor 5B</fullName>
        <ecNumber evidence="3">3.6.5.3</ecNumber>
    </recommendedName>
    <alternativeName>
        <fullName evidence="12">Translation initiation factor IF-2</fullName>
    </alternativeName>
</protein>
<feature type="domain" description="Tr-type G" evidence="15">
    <location>
        <begin position="687"/>
        <end position="905"/>
    </location>
</feature>
<feature type="compositionally biased region" description="Basic and acidic residues" evidence="14">
    <location>
        <begin position="507"/>
        <end position="546"/>
    </location>
</feature>
<dbReference type="Gene3D" id="3.40.50.300">
    <property type="entry name" value="P-loop containing nucleotide triphosphate hydrolases"/>
    <property type="match status" value="1"/>
</dbReference>
<feature type="region of interest" description="Disordered" evidence="14">
    <location>
        <begin position="450"/>
        <end position="682"/>
    </location>
</feature>
<feature type="compositionally biased region" description="Low complexity" evidence="14">
    <location>
        <begin position="475"/>
        <end position="495"/>
    </location>
</feature>
<feature type="compositionally biased region" description="Basic residues" evidence="14">
    <location>
        <begin position="1"/>
        <end position="11"/>
    </location>
</feature>
<evidence type="ECO:0000256" key="2">
    <source>
        <dbReference type="ARBA" id="ARBA00007733"/>
    </source>
</evidence>
<dbReference type="Pfam" id="PF11987">
    <property type="entry name" value="IF-2"/>
    <property type="match status" value="1"/>
</dbReference>
<dbReference type="GO" id="GO:0005739">
    <property type="term" value="C:mitochondrion"/>
    <property type="evidence" value="ECO:0007669"/>
    <property type="project" value="TreeGrafter"/>
</dbReference>
<keyword evidence="9" id="KW-0378">Hydrolase</keyword>
<dbReference type="SUPFAM" id="SSF52540">
    <property type="entry name" value="P-loop containing nucleoside triphosphate hydrolases"/>
    <property type="match status" value="1"/>
</dbReference>
<feature type="compositionally biased region" description="Acidic residues" evidence="14">
    <location>
        <begin position="313"/>
        <end position="324"/>
    </location>
</feature>
<dbReference type="CDD" id="cd01887">
    <property type="entry name" value="IF2_eIF5B"/>
    <property type="match status" value="1"/>
</dbReference>
<dbReference type="PRINTS" id="PR00315">
    <property type="entry name" value="ELONGATNFCT"/>
</dbReference>
<dbReference type="GO" id="GO:0003743">
    <property type="term" value="F:translation initiation factor activity"/>
    <property type="evidence" value="ECO:0007669"/>
    <property type="project" value="UniProtKB-KW"/>
</dbReference>
<dbReference type="SUPFAM" id="SSF50447">
    <property type="entry name" value="Translation proteins"/>
    <property type="match status" value="1"/>
</dbReference>
<evidence type="ECO:0000256" key="5">
    <source>
        <dbReference type="ARBA" id="ARBA00022490"/>
    </source>
</evidence>
<evidence type="ECO:0000256" key="12">
    <source>
        <dbReference type="ARBA" id="ARBA00032478"/>
    </source>
</evidence>
<dbReference type="FunFam" id="3.40.50.10050:FF:000002">
    <property type="entry name" value="Eukaryotic translation initiation factor 5B"/>
    <property type="match status" value="1"/>
</dbReference>
<dbReference type="PANTHER" id="PTHR43381">
    <property type="entry name" value="TRANSLATION INITIATION FACTOR IF-2-RELATED"/>
    <property type="match status" value="1"/>
</dbReference>
<evidence type="ECO:0000256" key="6">
    <source>
        <dbReference type="ARBA" id="ARBA00022540"/>
    </source>
</evidence>
<dbReference type="NCBIfam" id="NF003078">
    <property type="entry name" value="PRK04004.1"/>
    <property type="match status" value="1"/>
</dbReference>
<gene>
    <name evidence="16" type="ORF">PUNSTDRAFT_122924</name>
</gene>
<evidence type="ECO:0000256" key="8">
    <source>
        <dbReference type="ARBA" id="ARBA00022741"/>
    </source>
</evidence>
<dbReference type="FunFam" id="2.40.30.10:FF:000013">
    <property type="entry name" value="eukaryotic translation initiation factor 5B"/>
    <property type="match status" value="1"/>
</dbReference>
<evidence type="ECO:0000256" key="14">
    <source>
        <dbReference type="SAM" id="MobiDB-lite"/>
    </source>
</evidence>
<feature type="compositionally biased region" description="Acidic residues" evidence="14">
    <location>
        <begin position="189"/>
        <end position="199"/>
    </location>
</feature>
<dbReference type="Gene3D" id="2.40.30.10">
    <property type="entry name" value="Translation factors"/>
    <property type="match status" value="2"/>
</dbReference>
<dbReference type="CDD" id="cd03703">
    <property type="entry name" value="aeIF5B_II"/>
    <property type="match status" value="1"/>
</dbReference>
<evidence type="ECO:0000313" key="17">
    <source>
        <dbReference type="Proteomes" id="UP000054196"/>
    </source>
</evidence>
<dbReference type="RefSeq" id="XP_007388530.1">
    <property type="nucleotide sequence ID" value="XM_007388468.1"/>
</dbReference>
<feature type="compositionally biased region" description="Basic residues" evidence="14">
    <location>
        <begin position="332"/>
        <end position="341"/>
    </location>
</feature>
<dbReference type="InterPro" id="IPR023115">
    <property type="entry name" value="TIF_IF2_dom3"/>
</dbReference>
<dbReference type="Proteomes" id="UP000054196">
    <property type="component" value="Unassembled WGS sequence"/>
</dbReference>
<feature type="compositionally biased region" description="Acidic residues" evidence="14">
    <location>
        <begin position="243"/>
        <end position="254"/>
    </location>
</feature>
<feature type="compositionally biased region" description="Low complexity" evidence="14">
    <location>
        <begin position="584"/>
        <end position="612"/>
    </location>
</feature>